<name>A0ABY5NT86_9FLAO</name>
<evidence type="ECO:0000313" key="2">
    <source>
        <dbReference type="EMBL" id="UUV21612.1"/>
    </source>
</evidence>
<proteinExistence type="predicted"/>
<feature type="chain" id="PRO_5045425688" evidence="1">
    <location>
        <begin position="25"/>
        <end position="150"/>
    </location>
</feature>
<accession>A0ABY5NT86</accession>
<dbReference type="EMBL" id="CP102382">
    <property type="protein sequence ID" value="UUV21612.1"/>
    <property type="molecule type" value="Genomic_DNA"/>
</dbReference>
<dbReference type="Proteomes" id="UP001317001">
    <property type="component" value="Chromosome"/>
</dbReference>
<keyword evidence="1" id="KW-0732">Signal</keyword>
<protein>
    <submittedName>
        <fullName evidence="2">Uncharacterized protein</fullName>
    </submittedName>
</protein>
<reference evidence="2 3" key="1">
    <citation type="submission" date="2022-08" db="EMBL/GenBank/DDBJ databases">
        <title>Myroides zhujiangensis sp. nov., a novel bacterium isolated from sediment in the Pearl River Estuary.</title>
        <authorList>
            <person name="Cui L."/>
        </authorList>
    </citation>
    <scope>NUCLEOTIDE SEQUENCE [LARGE SCALE GENOMIC DNA]</scope>
    <source>
        <strain evidence="2 3">SCSIO 72103</strain>
    </source>
</reference>
<sequence length="150" mass="17544">MKSSFLKYYFLLIALLFASMSNYANQMHILQNGSESGFLKYQNTAHTLTSQKKVANHFDKKAHKQVHLGKIKHIYVNHYKADFSETEFELQNESKIQKVKVLLKAFFLYFLVHIPTSYHSKKSVQIVGQLSTFYSYLKNQVFISLLVIRL</sequence>
<evidence type="ECO:0000256" key="1">
    <source>
        <dbReference type="SAM" id="SignalP"/>
    </source>
</evidence>
<keyword evidence="3" id="KW-1185">Reference proteome</keyword>
<evidence type="ECO:0000313" key="3">
    <source>
        <dbReference type="Proteomes" id="UP001317001"/>
    </source>
</evidence>
<organism evidence="2 3">
    <name type="scientific">Paenimyroides aestuarii</name>
    <dbReference type="NCBI Taxonomy" id="2968490"/>
    <lineage>
        <taxon>Bacteria</taxon>
        <taxon>Pseudomonadati</taxon>
        <taxon>Bacteroidota</taxon>
        <taxon>Flavobacteriia</taxon>
        <taxon>Flavobacteriales</taxon>
        <taxon>Flavobacteriaceae</taxon>
        <taxon>Paenimyroides</taxon>
    </lineage>
</organism>
<gene>
    <name evidence="2" type="ORF">NPX36_00740</name>
</gene>
<feature type="signal peptide" evidence="1">
    <location>
        <begin position="1"/>
        <end position="24"/>
    </location>
</feature>
<dbReference type="RefSeq" id="WP_257499535.1">
    <property type="nucleotide sequence ID" value="NZ_CP102382.1"/>
</dbReference>